<feature type="compositionally biased region" description="Low complexity" evidence="2">
    <location>
        <begin position="110"/>
        <end position="129"/>
    </location>
</feature>
<keyword evidence="1" id="KW-0175">Coiled coil</keyword>
<protein>
    <submittedName>
        <fullName evidence="3">Uncharacterized protein</fullName>
    </submittedName>
</protein>
<sequence length="359" mass="39449">MTISPPIAPIKPVTPMQPNPMEMSPSPPSEINKPAEPPKTLDTTIADTQTKIENTAKPALTQVLEGQEPSTITQTDLQDARPGLEEIVNPTTEIPPAIEPPVIEPPITPTPSSTETTTQPVAETTPQPEENVQLTPADFQLYSSLIDSAQQMFLEHKHLWTLNKPTADDVMGLMEVALAKTKYGPSATIDLIEQMKKNKKELPAGTEELKQKLQIIAQQQEQQLIELAKEHQLLTDADIDLIGKGDKNAFDQIMNRIGSDLKNKGTNTGKFLREPDIFGDKFKLNLQGILEVSGAWPDNEIEQYKLLTIFQTVYKDQTTPLNDKIKEKAGKWGKVGGGGLLMMLFLMVQTASQGEGGGR</sequence>
<comment type="caution">
    <text evidence="3">The sequence shown here is derived from an EMBL/GenBank/DDBJ whole genome shotgun (WGS) entry which is preliminary data.</text>
</comment>
<accession>A0A0G0D891</accession>
<evidence type="ECO:0000313" key="3">
    <source>
        <dbReference type="EMBL" id="KKP59490.1"/>
    </source>
</evidence>
<proteinExistence type="predicted"/>
<organism evidence="3 4">
    <name type="scientific">Candidatus Gottesmanbacteria bacterium GW2011_GWA1_34_13</name>
    <dbReference type="NCBI Taxonomy" id="1618434"/>
    <lineage>
        <taxon>Bacteria</taxon>
        <taxon>Candidatus Gottesmaniibacteriota</taxon>
    </lineage>
</organism>
<dbReference type="EMBL" id="LBPN01000006">
    <property type="protein sequence ID" value="KKP59490.1"/>
    <property type="molecule type" value="Genomic_DNA"/>
</dbReference>
<evidence type="ECO:0000256" key="1">
    <source>
        <dbReference type="SAM" id="Coils"/>
    </source>
</evidence>
<gene>
    <name evidence="3" type="ORF">UR52_C0006G0005</name>
</gene>
<name>A0A0G0D891_9BACT</name>
<evidence type="ECO:0000313" key="4">
    <source>
        <dbReference type="Proteomes" id="UP000034176"/>
    </source>
</evidence>
<evidence type="ECO:0000256" key="2">
    <source>
        <dbReference type="SAM" id="MobiDB-lite"/>
    </source>
</evidence>
<reference evidence="3 4" key="1">
    <citation type="journal article" date="2015" name="Nature">
        <title>rRNA introns, odd ribosomes, and small enigmatic genomes across a large radiation of phyla.</title>
        <authorList>
            <person name="Brown C.T."/>
            <person name="Hug L.A."/>
            <person name="Thomas B.C."/>
            <person name="Sharon I."/>
            <person name="Castelle C.J."/>
            <person name="Singh A."/>
            <person name="Wilkins M.J."/>
            <person name="Williams K.H."/>
            <person name="Banfield J.F."/>
        </authorList>
    </citation>
    <scope>NUCLEOTIDE SEQUENCE [LARGE SCALE GENOMIC DNA]</scope>
</reference>
<feature type="coiled-coil region" evidence="1">
    <location>
        <begin position="210"/>
        <end position="237"/>
    </location>
</feature>
<feature type="region of interest" description="Disordered" evidence="2">
    <location>
        <begin position="1"/>
        <end position="41"/>
    </location>
</feature>
<feature type="region of interest" description="Disordered" evidence="2">
    <location>
        <begin position="108"/>
        <end position="129"/>
    </location>
</feature>
<dbReference type="Proteomes" id="UP000034176">
    <property type="component" value="Unassembled WGS sequence"/>
</dbReference>
<dbReference type="AlphaFoldDB" id="A0A0G0D891"/>
<dbReference type="STRING" id="1618434.UR52_C0006G0005"/>